<organism evidence="1 2">
    <name type="scientific">Sodalis ligni</name>
    <dbReference type="NCBI Taxonomy" id="2697027"/>
    <lineage>
        <taxon>Bacteria</taxon>
        <taxon>Pseudomonadati</taxon>
        <taxon>Pseudomonadota</taxon>
        <taxon>Gammaproteobacteria</taxon>
        <taxon>Enterobacterales</taxon>
        <taxon>Bruguierivoracaceae</taxon>
        <taxon>Sodalis</taxon>
    </lineage>
</organism>
<sequence>MENLVDPAKLCFDDVQCQCRALAFAAYKIEDEDVRELLLYTLMEKQQQLDMLLPASTSMKIDDTH</sequence>
<evidence type="ECO:0000313" key="1">
    <source>
        <dbReference type="EMBL" id="TCL06094.1"/>
    </source>
</evidence>
<dbReference type="AlphaFoldDB" id="A0A4R1NEN6"/>
<dbReference type="EMBL" id="SJOI01000001">
    <property type="protein sequence ID" value="TCL06094.1"/>
    <property type="molecule type" value="Genomic_DNA"/>
</dbReference>
<name>A0A4R1NEN6_9GAMM</name>
<evidence type="ECO:0000313" key="2">
    <source>
        <dbReference type="Proteomes" id="UP000294555"/>
    </source>
</evidence>
<dbReference type="OrthoDB" id="6471611at2"/>
<protein>
    <submittedName>
        <fullName evidence="1">Uncharacterized protein</fullName>
    </submittedName>
</protein>
<gene>
    <name evidence="1" type="ORF">EZJ58_4322</name>
</gene>
<reference evidence="1 2" key="1">
    <citation type="submission" date="2019-02" db="EMBL/GenBank/DDBJ databases">
        <title>Investigation of anaerobic lignin degradation for improved lignocellulosic biofuels.</title>
        <authorList>
            <person name="Deangelis K."/>
        </authorList>
    </citation>
    <scope>NUCLEOTIDE SEQUENCE [LARGE SCALE GENOMIC DNA]</scope>
    <source>
        <strain evidence="1 2">159R</strain>
    </source>
</reference>
<dbReference type="RefSeq" id="WP_132925225.1">
    <property type="nucleotide sequence ID" value="NZ_SJOI01000001.1"/>
</dbReference>
<dbReference type="Proteomes" id="UP000294555">
    <property type="component" value="Unassembled WGS sequence"/>
</dbReference>
<keyword evidence="2" id="KW-1185">Reference proteome</keyword>
<accession>A0A4R1NEN6</accession>
<comment type="caution">
    <text evidence="1">The sequence shown here is derived from an EMBL/GenBank/DDBJ whole genome shotgun (WGS) entry which is preliminary data.</text>
</comment>
<proteinExistence type="predicted"/>